<dbReference type="PANTHER" id="PTHR13581">
    <property type="entry name" value="MRG-BINDING PROTEIN"/>
    <property type="match status" value="1"/>
</dbReference>
<evidence type="ECO:0000256" key="6">
    <source>
        <dbReference type="ARBA" id="ARBA00023242"/>
    </source>
</evidence>
<dbReference type="GO" id="GO:0005634">
    <property type="term" value="C:nucleus"/>
    <property type="evidence" value="ECO:0007669"/>
    <property type="project" value="UniProtKB-SubCell"/>
</dbReference>
<evidence type="ECO:0000313" key="8">
    <source>
        <dbReference type="EMBL" id="CAB3995942.1"/>
    </source>
</evidence>
<keyword evidence="6" id="KW-0539">Nucleus</keyword>
<evidence type="ECO:0000256" key="7">
    <source>
        <dbReference type="SAM" id="MobiDB-lite"/>
    </source>
</evidence>
<sequence length="127" mass="14048">MACIHDKFTTSTGKRNISSEQLWQHLKELYNLPALNEAETIPFPNEENEFNLPDEIFEPPGQGGSDYNDDEPPGSSSGLKLKLQSVTASGSRPTTPDTSPKRKRTRGANTSQPPSPHSTPTTTKRRR</sequence>
<keyword evidence="3" id="KW-0156">Chromatin regulator</keyword>
<keyword evidence="9" id="KW-1185">Reference proteome</keyword>
<dbReference type="GO" id="GO:0006357">
    <property type="term" value="P:regulation of transcription by RNA polymerase II"/>
    <property type="evidence" value="ECO:0007669"/>
    <property type="project" value="TreeGrafter"/>
</dbReference>
<evidence type="ECO:0000256" key="5">
    <source>
        <dbReference type="ARBA" id="ARBA00023163"/>
    </source>
</evidence>
<gene>
    <name evidence="8" type="ORF">PACLA_8A002064</name>
</gene>
<dbReference type="AlphaFoldDB" id="A0A7D9I195"/>
<evidence type="ECO:0000256" key="4">
    <source>
        <dbReference type="ARBA" id="ARBA00023015"/>
    </source>
</evidence>
<dbReference type="EMBL" id="CACRXK020002764">
    <property type="protein sequence ID" value="CAB3995942.1"/>
    <property type="molecule type" value="Genomic_DNA"/>
</dbReference>
<evidence type="ECO:0000313" key="9">
    <source>
        <dbReference type="Proteomes" id="UP001152795"/>
    </source>
</evidence>
<dbReference type="GO" id="GO:0035267">
    <property type="term" value="C:NuA4 histone acetyltransferase complex"/>
    <property type="evidence" value="ECO:0007669"/>
    <property type="project" value="TreeGrafter"/>
</dbReference>
<proteinExistence type="inferred from homology"/>
<accession>A0A7D9I195</accession>
<evidence type="ECO:0000256" key="2">
    <source>
        <dbReference type="ARBA" id="ARBA00007117"/>
    </source>
</evidence>
<feature type="compositionally biased region" description="Low complexity" evidence="7">
    <location>
        <begin position="118"/>
        <end position="127"/>
    </location>
</feature>
<dbReference type="InterPro" id="IPR012423">
    <property type="entry name" value="Eaf7/MRGBP"/>
</dbReference>
<evidence type="ECO:0000256" key="3">
    <source>
        <dbReference type="ARBA" id="ARBA00022853"/>
    </source>
</evidence>
<keyword evidence="5" id="KW-0804">Transcription</keyword>
<comment type="subcellular location">
    <subcellularLocation>
        <location evidence="1">Nucleus</location>
    </subcellularLocation>
</comment>
<dbReference type="GO" id="GO:0006325">
    <property type="term" value="P:chromatin organization"/>
    <property type="evidence" value="ECO:0007669"/>
    <property type="project" value="UniProtKB-KW"/>
</dbReference>
<feature type="compositionally biased region" description="Polar residues" evidence="7">
    <location>
        <begin position="84"/>
        <end position="98"/>
    </location>
</feature>
<comment type="similarity">
    <text evidence="2">Belongs to the EAF7 family.</text>
</comment>
<keyword evidence="4" id="KW-0805">Transcription regulation</keyword>
<name>A0A7D9I195_PARCT</name>
<dbReference type="Proteomes" id="UP001152795">
    <property type="component" value="Unassembled WGS sequence"/>
</dbReference>
<evidence type="ECO:0000256" key="1">
    <source>
        <dbReference type="ARBA" id="ARBA00004123"/>
    </source>
</evidence>
<organism evidence="8 9">
    <name type="scientific">Paramuricea clavata</name>
    <name type="common">Red gorgonian</name>
    <name type="synonym">Violescent sea-whip</name>
    <dbReference type="NCBI Taxonomy" id="317549"/>
    <lineage>
        <taxon>Eukaryota</taxon>
        <taxon>Metazoa</taxon>
        <taxon>Cnidaria</taxon>
        <taxon>Anthozoa</taxon>
        <taxon>Octocorallia</taxon>
        <taxon>Malacalcyonacea</taxon>
        <taxon>Plexauridae</taxon>
        <taxon>Paramuricea</taxon>
    </lineage>
</organism>
<reference evidence="8" key="1">
    <citation type="submission" date="2020-04" db="EMBL/GenBank/DDBJ databases">
        <authorList>
            <person name="Alioto T."/>
            <person name="Alioto T."/>
            <person name="Gomez Garrido J."/>
        </authorList>
    </citation>
    <scope>NUCLEOTIDE SEQUENCE</scope>
    <source>
        <strain evidence="8">A484AB</strain>
    </source>
</reference>
<comment type="caution">
    <text evidence="8">The sequence shown here is derived from an EMBL/GenBank/DDBJ whole genome shotgun (WGS) entry which is preliminary data.</text>
</comment>
<protein>
    <submittedName>
        <fullName evidence="8">MRG MORF4L-binding -like</fullName>
    </submittedName>
</protein>
<feature type="compositionally biased region" description="Low complexity" evidence="7">
    <location>
        <begin position="73"/>
        <end position="83"/>
    </location>
</feature>
<feature type="region of interest" description="Disordered" evidence="7">
    <location>
        <begin position="43"/>
        <end position="127"/>
    </location>
</feature>
<dbReference type="PANTHER" id="PTHR13581:SF5">
    <property type="entry name" value="MRG_MORF4L-BINDING PROTEIN"/>
    <property type="match status" value="1"/>
</dbReference>